<dbReference type="RefSeq" id="WP_222990965.1">
    <property type="nucleotide sequence ID" value="NZ_JAINVV010000008.1"/>
</dbReference>
<comment type="caution">
    <text evidence="1">The sequence shown here is derived from an EMBL/GenBank/DDBJ whole genome shotgun (WGS) entry which is preliminary data.</text>
</comment>
<keyword evidence="2" id="KW-1185">Reference proteome</keyword>
<dbReference type="Proteomes" id="UP000706039">
    <property type="component" value="Unassembled WGS sequence"/>
</dbReference>
<accession>A0ABS7PRA7</accession>
<name>A0ABS7PRA7_9SPHN</name>
<protein>
    <recommendedName>
        <fullName evidence="3">Lipocalin-like domain-containing protein</fullName>
    </recommendedName>
</protein>
<gene>
    <name evidence="1" type="ORF">K7G82_16230</name>
</gene>
<reference evidence="1 2" key="1">
    <citation type="submission" date="2021-08" db="EMBL/GenBank/DDBJ databases">
        <authorList>
            <person name="Tuo L."/>
        </authorList>
    </citation>
    <scope>NUCLEOTIDE SEQUENCE [LARGE SCALE GENOMIC DNA]</scope>
    <source>
        <strain evidence="1 2">JCM 31229</strain>
    </source>
</reference>
<evidence type="ECO:0000313" key="2">
    <source>
        <dbReference type="Proteomes" id="UP000706039"/>
    </source>
</evidence>
<proteinExistence type="predicted"/>
<organism evidence="1 2">
    <name type="scientific">Sphingomonas colocasiae</name>
    <dbReference type="NCBI Taxonomy" id="1848973"/>
    <lineage>
        <taxon>Bacteria</taxon>
        <taxon>Pseudomonadati</taxon>
        <taxon>Pseudomonadota</taxon>
        <taxon>Alphaproteobacteria</taxon>
        <taxon>Sphingomonadales</taxon>
        <taxon>Sphingomonadaceae</taxon>
        <taxon>Sphingomonas</taxon>
    </lineage>
</organism>
<dbReference type="EMBL" id="JAINVV010000008">
    <property type="protein sequence ID" value="MBY8823854.1"/>
    <property type="molecule type" value="Genomic_DNA"/>
</dbReference>
<evidence type="ECO:0000313" key="1">
    <source>
        <dbReference type="EMBL" id="MBY8823854.1"/>
    </source>
</evidence>
<evidence type="ECO:0008006" key="3">
    <source>
        <dbReference type="Google" id="ProtNLM"/>
    </source>
</evidence>
<sequence>MERQDRDVSLPDQMQGRWVDVDDASSELVVVGSEVTCFGQEIVYDYKLVGTDNGALTVSLKIDDEAREDEFQRSNVTELVITPEGDFHAYNTQFASQFIKADG</sequence>